<proteinExistence type="inferred from homology"/>
<dbReference type="PANTHER" id="PTHR42760">
    <property type="entry name" value="SHORT-CHAIN DEHYDROGENASES/REDUCTASES FAMILY MEMBER"/>
    <property type="match status" value="1"/>
</dbReference>
<dbReference type="InterPro" id="IPR036291">
    <property type="entry name" value="NAD(P)-bd_dom_sf"/>
</dbReference>
<geneLocation type="plasmid" evidence="4 5">
    <name>unnamed2</name>
</geneLocation>
<dbReference type="Gene3D" id="3.40.50.720">
    <property type="entry name" value="NAD(P)-binding Rossmann-like Domain"/>
    <property type="match status" value="1"/>
</dbReference>
<dbReference type="Proteomes" id="UP000501849">
    <property type="component" value="Plasmid unnamed2"/>
</dbReference>
<keyword evidence="5" id="KW-1185">Reference proteome</keyword>
<dbReference type="SUPFAM" id="SSF51735">
    <property type="entry name" value="NAD(P)-binding Rossmann-fold domains"/>
    <property type="match status" value="1"/>
</dbReference>
<gene>
    <name evidence="4" type="ORF">EXE63_02895</name>
</gene>
<comment type="similarity">
    <text evidence="1 3">Belongs to the short-chain dehydrogenases/reductases (SDR) family.</text>
</comment>
<dbReference type="AlphaFoldDB" id="A0A6H0S1Q8"/>
<dbReference type="CDD" id="cd05233">
    <property type="entry name" value="SDR_c"/>
    <property type="match status" value="1"/>
</dbReference>
<dbReference type="Pfam" id="PF00106">
    <property type="entry name" value="adh_short"/>
    <property type="match status" value="1"/>
</dbReference>
<dbReference type="RefSeq" id="WP_168140693.1">
    <property type="nucleotide sequence ID" value="NZ_CP038798.1"/>
</dbReference>
<dbReference type="PRINTS" id="PR00081">
    <property type="entry name" value="GDHRDH"/>
</dbReference>
<evidence type="ECO:0000256" key="2">
    <source>
        <dbReference type="ARBA" id="ARBA00023002"/>
    </source>
</evidence>
<dbReference type="PANTHER" id="PTHR42760:SF133">
    <property type="entry name" value="3-OXOACYL-[ACYL-CARRIER-PROTEIN] REDUCTASE"/>
    <property type="match status" value="1"/>
</dbReference>
<protein>
    <submittedName>
        <fullName evidence="4">SDR family oxidoreductase</fullName>
    </submittedName>
</protein>
<dbReference type="KEGG" id="mfre:EXE63_02895"/>
<reference evidence="4 5" key="1">
    <citation type="submission" date="2019-04" db="EMBL/GenBank/DDBJ databases">
        <title>Draft, Whole-Genome Sequence of the Anthracene-degrading Mycobacterium frederiksbergense LB501T, Isolated from a Polycyclic Aromatic Hydrocarbon (PAH)-Contaminated Soil.</title>
        <authorList>
            <person name="Augelletti F."/>
        </authorList>
    </citation>
    <scope>NUCLEOTIDE SEQUENCE [LARGE SCALE GENOMIC DNA]</scope>
    <source>
        <strain evidence="4 5">LB 501T</strain>
        <plasmid evidence="4 5">unnamed2</plasmid>
    </source>
</reference>
<evidence type="ECO:0000256" key="3">
    <source>
        <dbReference type="RuleBase" id="RU000363"/>
    </source>
</evidence>
<keyword evidence="4" id="KW-0614">Plasmid</keyword>
<sequence length="351" mass="38359">MTANSIPDTRTQQTRGQLLERSLSNWRDELDGRVAVVTGGARGIGKVMADWLVRAGVKVVALDRTWRGADAHKQGLESAQGLAIEADITKDSDLDNAYDHVVDRYGGVDILVNNAALVSETLFPPMGHRLTLDTTDDDWAAMFGVNVFGTVKVTRRFIKPMQENGRGSIVNVVSSGILSQSSGGGYYATRPYTAEMPYQAAKAAVTTFGFYLAEEVRADGVAVNSFMPGHTRASWFDHTAHAYGQAGQVYFQRPVVSEHVVPITLFLAAQDGQHVTGRLYHVPDWNYDSGYGDYAFWQDHDLPPEMEQMYTALEAATPAFGRTGVPQLPFDAQIALFVSAMGNMARDEAGE</sequence>
<keyword evidence="2" id="KW-0560">Oxidoreductase</keyword>
<evidence type="ECO:0000256" key="1">
    <source>
        <dbReference type="ARBA" id="ARBA00006484"/>
    </source>
</evidence>
<organism evidence="4 5">
    <name type="scientific">Mycolicibacterium frederiksbergense</name>
    <dbReference type="NCBI Taxonomy" id="117567"/>
    <lineage>
        <taxon>Bacteria</taxon>
        <taxon>Bacillati</taxon>
        <taxon>Actinomycetota</taxon>
        <taxon>Actinomycetes</taxon>
        <taxon>Mycobacteriales</taxon>
        <taxon>Mycobacteriaceae</taxon>
        <taxon>Mycolicibacterium</taxon>
    </lineage>
</organism>
<evidence type="ECO:0000313" key="4">
    <source>
        <dbReference type="EMBL" id="QIV79967.1"/>
    </source>
</evidence>
<dbReference type="PRINTS" id="PR00080">
    <property type="entry name" value="SDRFAMILY"/>
</dbReference>
<accession>A0A6H0S1Q8</accession>
<dbReference type="InterPro" id="IPR002347">
    <property type="entry name" value="SDR_fam"/>
</dbReference>
<dbReference type="EMBL" id="CP038798">
    <property type="protein sequence ID" value="QIV79967.1"/>
    <property type="molecule type" value="Genomic_DNA"/>
</dbReference>
<name>A0A6H0S1Q8_9MYCO</name>
<dbReference type="GO" id="GO:0016616">
    <property type="term" value="F:oxidoreductase activity, acting on the CH-OH group of donors, NAD or NADP as acceptor"/>
    <property type="evidence" value="ECO:0007669"/>
    <property type="project" value="TreeGrafter"/>
</dbReference>
<evidence type="ECO:0000313" key="5">
    <source>
        <dbReference type="Proteomes" id="UP000501849"/>
    </source>
</evidence>